<sequence>MKLPAIGVLLVLSFSAVGQHVKSPIRVGIAAGVNRQLLNTFQYASYRDGESIQAEGNLGFTASLYGQKELRDRLSVYLAPKFMHNRFNASLTQAIPEYAVVRHGWEVKQSVYAAALGVSYIVLRGTNKQLYLKAGLVNSLEYRTMRFTGAGFSFTSNTYNNMYTLLDYTPGKSPQWLAGSETGVGLRLYDGVDLFVGYTHNFTSSRVLAYTAEIGSERGASDVRPTAGELTSRNSYVSAEVIFWLNK</sequence>
<proteinExistence type="predicted"/>
<evidence type="ECO:0000313" key="2">
    <source>
        <dbReference type="Proteomes" id="UP001250698"/>
    </source>
</evidence>
<dbReference type="Proteomes" id="UP001250698">
    <property type="component" value="Unassembled WGS sequence"/>
</dbReference>
<reference evidence="1 2" key="1">
    <citation type="submission" date="2023-10" db="EMBL/GenBank/DDBJ databases">
        <title>Hymenobacter endophyticus sp. nov., an isolate from the leaf tissues of wheat.</title>
        <authorList>
            <person name="Dai Y."/>
        </authorList>
    </citation>
    <scope>NUCLEOTIDE SEQUENCE [LARGE SCALE GENOMIC DNA]</scope>
    <source>
        <strain evidence="1 2">ZK17L-C2</strain>
    </source>
</reference>
<evidence type="ECO:0008006" key="3">
    <source>
        <dbReference type="Google" id="ProtNLM"/>
    </source>
</evidence>
<dbReference type="RefSeq" id="WP_316000245.1">
    <property type="nucleotide sequence ID" value="NZ_JAWDJT010000025.1"/>
</dbReference>
<protein>
    <recommendedName>
        <fullName evidence="3">Outer membrane protein beta-barrel domain-containing protein</fullName>
    </recommendedName>
</protein>
<comment type="caution">
    <text evidence="1">The sequence shown here is derived from an EMBL/GenBank/DDBJ whole genome shotgun (WGS) entry which is preliminary data.</text>
</comment>
<dbReference type="EMBL" id="JAWDJT010000025">
    <property type="protein sequence ID" value="MDU0372893.1"/>
    <property type="molecule type" value="Genomic_DNA"/>
</dbReference>
<keyword evidence="2" id="KW-1185">Reference proteome</keyword>
<evidence type="ECO:0000313" key="1">
    <source>
        <dbReference type="EMBL" id="MDU0372893.1"/>
    </source>
</evidence>
<accession>A0ABU3TND0</accession>
<name>A0ABU3TND0_9BACT</name>
<organism evidence="1 2">
    <name type="scientific">Hymenobacter endophyticus</name>
    <dbReference type="NCBI Taxonomy" id="3076335"/>
    <lineage>
        <taxon>Bacteria</taxon>
        <taxon>Pseudomonadati</taxon>
        <taxon>Bacteroidota</taxon>
        <taxon>Cytophagia</taxon>
        <taxon>Cytophagales</taxon>
        <taxon>Hymenobacteraceae</taxon>
        <taxon>Hymenobacter</taxon>
    </lineage>
</organism>
<gene>
    <name evidence="1" type="ORF">ROI90_20980</name>
</gene>